<name>I7I8D6_BABMR</name>
<dbReference type="SMART" id="SM00717">
    <property type="entry name" value="SANT"/>
    <property type="match status" value="2"/>
</dbReference>
<dbReference type="OrthoDB" id="2143914at2759"/>
<evidence type="ECO:0000256" key="2">
    <source>
        <dbReference type="ARBA" id="ARBA00023125"/>
    </source>
</evidence>
<evidence type="ECO:0000256" key="1">
    <source>
        <dbReference type="ARBA" id="ARBA00023015"/>
    </source>
</evidence>
<dbReference type="EMBL" id="FO082871">
    <property type="protein sequence ID" value="CCF73093.1"/>
    <property type="molecule type" value="Genomic_DNA"/>
</dbReference>
<dbReference type="PANTHER" id="PTHR46621">
    <property type="entry name" value="SNRNA-ACTIVATING PROTEIN COMPLEX SUBUNIT 4"/>
    <property type="match status" value="1"/>
</dbReference>
<sequence>MSLLRDTKGRRPPSNADAVRLYENMAKLPSFRNKYDWNSNIWSEDQIKLLHLKVKQVLQRLALDSVVATYKNIDFDVKNNIANTIKSINTNHLYHYLVEDPYHFLEAVPPAPPFAFVKITSGIFWNLVIDHIDQQKNFSKIPLDCHIKYLNSNADGTLRVKLTPKQMDKLNNIMKNDDKINWIDAAKKIGCTPYQCYLYFVKNVTSGDSSNWTDELDKKLINAVSRSIGKRVWHEVAQEVGNNKTNEQCRLRWSRVLSKRSVEGISPVNINKKLQEDIKFLVDIYGKTNWTLIARHVNLTDKQCRSKYFACVSDNLSNSDKMKQLIQTIIDSDWQLDKVKRTLGIDITVCKRKWARLDPLGYYIYKTCSHNISNRVGDTQITNKLMDHVKSMLHKEALLERVNMLKRKKLPIKKIYKSIDCKNMVRGFKILHCVLGDSVLKLEAIVTKNFNWTTDDNVYISNETIKNLPEDWLDVVSEMLERLWPIPSVGVMSIVNKL</sequence>
<dbReference type="GeneID" id="24423713"/>
<feature type="domain" description="HTH myb-type" evidence="6">
    <location>
        <begin position="211"/>
        <end position="261"/>
    </location>
</feature>
<dbReference type="RefSeq" id="XP_012647702.1">
    <property type="nucleotide sequence ID" value="XM_012792248.1"/>
</dbReference>
<dbReference type="Gene3D" id="1.10.10.60">
    <property type="entry name" value="Homeodomain-like"/>
    <property type="match status" value="2"/>
</dbReference>
<dbReference type="InterPro" id="IPR001005">
    <property type="entry name" value="SANT/Myb"/>
</dbReference>
<dbReference type="InterPro" id="IPR051575">
    <property type="entry name" value="Myb-like_DNA-bd"/>
</dbReference>
<dbReference type="InterPro" id="IPR009057">
    <property type="entry name" value="Homeodomain-like_sf"/>
</dbReference>
<evidence type="ECO:0000313" key="7">
    <source>
        <dbReference type="EMBL" id="CCF73093.1"/>
    </source>
</evidence>
<accession>I7I8D6</accession>
<dbReference type="OMA" id="PGRTNQQ"/>
<keyword evidence="1" id="KW-0805">Transcription regulation</keyword>
<dbReference type="AlphaFoldDB" id="I7I8D6"/>
<keyword evidence="4" id="KW-0539">Nucleus</keyword>
<dbReference type="GO" id="GO:0001006">
    <property type="term" value="F:RNA polymerase III type 3 promoter sequence-specific DNA binding"/>
    <property type="evidence" value="ECO:0007669"/>
    <property type="project" value="TreeGrafter"/>
</dbReference>
<keyword evidence="3" id="KW-0804">Transcription</keyword>
<evidence type="ECO:0000256" key="4">
    <source>
        <dbReference type="ARBA" id="ARBA00023242"/>
    </source>
</evidence>
<dbReference type="KEGG" id="bmic:BMR1_01G03190"/>
<evidence type="ECO:0000313" key="8">
    <source>
        <dbReference type="Proteomes" id="UP000002899"/>
    </source>
</evidence>
<reference evidence="7 8" key="3">
    <citation type="journal article" date="2016" name="Sci. Rep.">
        <title>Genome-wide diversity and gene expression profiling of Babesia microti isolates identify polymorphic genes that mediate host-pathogen interactions.</title>
        <authorList>
            <person name="Silva J.C."/>
            <person name="Cornillot E."/>
            <person name="McCracken C."/>
            <person name="Usmani-Brown S."/>
            <person name="Dwivedi A."/>
            <person name="Ifeonu O.O."/>
            <person name="Crabtree J."/>
            <person name="Gotia H.T."/>
            <person name="Virji A.Z."/>
            <person name="Reynes C."/>
            <person name="Colinge J."/>
            <person name="Kumar V."/>
            <person name="Lawres L."/>
            <person name="Pazzi J.E."/>
            <person name="Pablo J.V."/>
            <person name="Hung C."/>
            <person name="Brancato J."/>
            <person name="Kumari P."/>
            <person name="Orvis J."/>
            <person name="Tretina K."/>
            <person name="Chibucos M."/>
            <person name="Ott S."/>
            <person name="Sadzewicz L."/>
            <person name="Sengamalay N."/>
            <person name="Shetty A.C."/>
            <person name="Su Q."/>
            <person name="Tallon L."/>
            <person name="Fraser C.M."/>
            <person name="Frutos R."/>
            <person name="Molina D.M."/>
            <person name="Krause P.J."/>
            <person name="Ben Mamoun C."/>
        </authorList>
    </citation>
    <scope>NUCLEOTIDE SEQUENCE [LARGE SCALE GENOMIC DNA]</scope>
    <source>
        <strain evidence="7 8">RI</strain>
    </source>
</reference>
<reference evidence="7 8" key="1">
    <citation type="journal article" date="2012" name="Nucleic Acids Res.">
        <title>Sequencing of the smallest Apicomplexan genome from the human pathogen Babesia microti.</title>
        <authorList>
            <person name="Cornillot E."/>
            <person name="Hadj-Kaddour K."/>
            <person name="Dassouli A."/>
            <person name="Noel B."/>
            <person name="Ranwez V."/>
            <person name="Vacherie B."/>
            <person name="Augagneur Y."/>
            <person name="Bres V."/>
            <person name="Duclos A."/>
            <person name="Randazzo S."/>
            <person name="Carcy B."/>
            <person name="Debierre-Grockiego F."/>
            <person name="Delbecq S."/>
            <person name="Moubri-Menage K."/>
            <person name="Shams-Eldin H."/>
            <person name="Usmani-Brown S."/>
            <person name="Bringaud F."/>
            <person name="Wincker P."/>
            <person name="Vivares C.P."/>
            <person name="Schwarz R.T."/>
            <person name="Schetters T.P."/>
            <person name="Krause P.J."/>
            <person name="Gorenflot A."/>
            <person name="Berry V."/>
            <person name="Barbe V."/>
            <person name="Ben Mamoun C."/>
        </authorList>
    </citation>
    <scope>NUCLEOTIDE SEQUENCE [LARGE SCALE GENOMIC DNA]</scope>
    <source>
        <strain evidence="7 8">RI</strain>
    </source>
</reference>
<dbReference type="GO" id="GO:0019185">
    <property type="term" value="C:snRNA-activating protein complex"/>
    <property type="evidence" value="ECO:0007669"/>
    <property type="project" value="TreeGrafter"/>
</dbReference>
<evidence type="ECO:0000259" key="6">
    <source>
        <dbReference type="PROSITE" id="PS51294"/>
    </source>
</evidence>
<feature type="domain" description="HTH myb-type" evidence="6">
    <location>
        <begin position="281"/>
        <end position="316"/>
    </location>
</feature>
<dbReference type="Pfam" id="PF00249">
    <property type="entry name" value="Myb_DNA-binding"/>
    <property type="match status" value="2"/>
</dbReference>
<dbReference type="Proteomes" id="UP000002899">
    <property type="component" value="Chromosome I"/>
</dbReference>
<dbReference type="SUPFAM" id="SSF46689">
    <property type="entry name" value="Homeodomain-like"/>
    <property type="match status" value="1"/>
</dbReference>
<dbReference type="GO" id="GO:0042796">
    <property type="term" value="P:snRNA transcription by RNA polymerase III"/>
    <property type="evidence" value="ECO:0007669"/>
    <property type="project" value="TreeGrafter"/>
</dbReference>
<proteinExistence type="predicted"/>
<protein>
    <submittedName>
        <fullName evidence="7">Transcription factor MYB1 (MYB1)</fullName>
    </submittedName>
</protein>
<feature type="domain" description="Myb-like" evidence="5">
    <location>
        <begin position="210"/>
        <end position="257"/>
    </location>
</feature>
<reference evidence="7 8" key="2">
    <citation type="journal article" date="2013" name="PLoS ONE">
        <title>Whole genome mapping and re-organization of the nuclear and mitochondrial genomes of Babesia microti isolates.</title>
        <authorList>
            <person name="Cornillot E."/>
            <person name="Dassouli A."/>
            <person name="Garg A."/>
            <person name="Pachikara N."/>
            <person name="Randazzo S."/>
            <person name="Depoix D."/>
            <person name="Carcy B."/>
            <person name="Delbecq S."/>
            <person name="Frutos R."/>
            <person name="Silva J.C."/>
            <person name="Sutton R."/>
            <person name="Krause P.J."/>
            <person name="Mamoun C.B."/>
        </authorList>
    </citation>
    <scope>NUCLEOTIDE SEQUENCE [LARGE SCALE GENOMIC DNA]</scope>
    <source>
        <strain evidence="7 8">RI</strain>
    </source>
</reference>
<dbReference type="GO" id="GO:0042795">
    <property type="term" value="P:snRNA transcription by RNA polymerase II"/>
    <property type="evidence" value="ECO:0007669"/>
    <property type="project" value="TreeGrafter"/>
</dbReference>
<evidence type="ECO:0000259" key="5">
    <source>
        <dbReference type="PROSITE" id="PS50090"/>
    </source>
</evidence>
<dbReference type="PROSITE" id="PS50090">
    <property type="entry name" value="MYB_LIKE"/>
    <property type="match status" value="1"/>
</dbReference>
<evidence type="ECO:0000256" key="3">
    <source>
        <dbReference type="ARBA" id="ARBA00023163"/>
    </source>
</evidence>
<organism evidence="7 8">
    <name type="scientific">Babesia microti (strain RI)</name>
    <dbReference type="NCBI Taxonomy" id="1133968"/>
    <lineage>
        <taxon>Eukaryota</taxon>
        <taxon>Sar</taxon>
        <taxon>Alveolata</taxon>
        <taxon>Apicomplexa</taxon>
        <taxon>Aconoidasida</taxon>
        <taxon>Piroplasmida</taxon>
        <taxon>Babesiidae</taxon>
        <taxon>Babesia</taxon>
    </lineage>
</organism>
<dbReference type="PANTHER" id="PTHR46621:SF1">
    <property type="entry name" value="SNRNA-ACTIVATING PROTEIN COMPLEX SUBUNIT 4"/>
    <property type="match status" value="1"/>
</dbReference>
<dbReference type="VEuPathDB" id="PiroplasmaDB:BMR1_01G03190"/>
<keyword evidence="8" id="KW-1185">Reference proteome</keyword>
<dbReference type="CDD" id="cd00167">
    <property type="entry name" value="SANT"/>
    <property type="match status" value="2"/>
</dbReference>
<dbReference type="PROSITE" id="PS51294">
    <property type="entry name" value="HTH_MYB"/>
    <property type="match status" value="2"/>
</dbReference>
<dbReference type="GO" id="GO:0000978">
    <property type="term" value="F:RNA polymerase II cis-regulatory region sequence-specific DNA binding"/>
    <property type="evidence" value="ECO:0007669"/>
    <property type="project" value="TreeGrafter"/>
</dbReference>
<gene>
    <name evidence="7" type="ORF">BMR1_01G03190</name>
</gene>
<keyword evidence="2" id="KW-0238">DNA-binding</keyword>
<dbReference type="InterPro" id="IPR017930">
    <property type="entry name" value="Myb_dom"/>
</dbReference>